<feature type="compositionally biased region" description="Low complexity" evidence="2">
    <location>
        <begin position="76"/>
        <end position="89"/>
    </location>
</feature>
<name>A0AAP8T9C6_9BACT</name>
<protein>
    <submittedName>
        <fullName evidence="3">Uncharacterized protein</fullName>
    </submittedName>
</protein>
<sequence length="210" mass="23360">MLASGGDDNSLKLWFWLIVGVIFLIKKVIELLKPDEKDEEPPVPNTEDHHEKRVKEVIAEMRRTKPQPRQIQPNQSAAPSRAPRPSAPSVELPSPAVTRKTRQTPTPEAAQPVGAVRKTEQNVLERYVKATEEARQSIHSLSDAEQEALQRLQKSGMKEPQPGFLPSSATVESLSLKNSLHHPNSLKAAVLYQEILGKPRALRSAFFSGE</sequence>
<gene>
    <name evidence="3" type="ORF">CXU09_06805</name>
</gene>
<evidence type="ECO:0000313" key="4">
    <source>
        <dbReference type="Proteomes" id="UP000235914"/>
    </source>
</evidence>
<dbReference type="AlphaFoldDB" id="A0AAP8T9C6"/>
<evidence type="ECO:0000313" key="3">
    <source>
        <dbReference type="EMBL" id="PNC56321.1"/>
    </source>
</evidence>
<dbReference type="Proteomes" id="UP000235914">
    <property type="component" value="Unassembled WGS sequence"/>
</dbReference>
<accession>A0AAP8T9C6</accession>
<organism evidence="3 4">
    <name type="scientific">Akkermansia muciniphila</name>
    <dbReference type="NCBI Taxonomy" id="239935"/>
    <lineage>
        <taxon>Bacteria</taxon>
        <taxon>Pseudomonadati</taxon>
        <taxon>Verrucomicrobiota</taxon>
        <taxon>Verrucomicrobiia</taxon>
        <taxon>Verrucomicrobiales</taxon>
        <taxon>Akkermansiaceae</taxon>
        <taxon>Akkermansia</taxon>
    </lineage>
</organism>
<comment type="caution">
    <text evidence="3">The sequence shown here is derived from an EMBL/GenBank/DDBJ whole genome shotgun (WGS) entry which is preliminary data.</text>
</comment>
<feature type="region of interest" description="Disordered" evidence="2">
    <location>
        <begin position="35"/>
        <end position="115"/>
    </location>
</feature>
<keyword evidence="1" id="KW-0853">WD repeat</keyword>
<dbReference type="InterPro" id="IPR001680">
    <property type="entry name" value="WD40_rpt"/>
</dbReference>
<dbReference type="PROSITE" id="PS50082">
    <property type="entry name" value="WD_REPEATS_2"/>
    <property type="match status" value="1"/>
</dbReference>
<reference evidence="3 4" key="1">
    <citation type="journal article" date="2017" name="BMC Genomics">
        <title>Genome sequencing of 39 Akkermansia muciniphila isolates reveals its population structure, genomic and functional diverisity, and global distribution in mammalian gut microbiotas.</title>
        <authorList>
            <person name="Guo X."/>
            <person name="Li S."/>
            <person name="Zhang J."/>
            <person name="Wu F."/>
            <person name="Li X."/>
            <person name="Wu D."/>
            <person name="Zhang M."/>
            <person name="Ou Z."/>
            <person name="Jie Z."/>
            <person name="Yan Q."/>
            <person name="Li P."/>
            <person name="Yi J."/>
            <person name="Peng Y."/>
        </authorList>
    </citation>
    <scope>NUCLEOTIDE SEQUENCE [LARGE SCALE GENOMIC DNA]</scope>
    <source>
        <strain evidence="3 4">GP43</strain>
    </source>
</reference>
<feature type="compositionally biased region" description="Basic and acidic residues" evidence="2">
    <location>
        <begin position="46"/>
        <end position="63"/>
    </location>
</feature>
<proteinExistence type="predicted"/>
<evidence type="ECO:0000256" key="2">
    <source>
        <dbReference type="SAM" id="MobiDB-lite"/>
    </source>
</evidence>
<feature type="repeat" description="WD" evidence="1">
    <location>
        <begin position="1"/>
        <end position="14"/>
    </location>
</feature>
<evidence type="ECO:0000256" key="1">
    <source>
        <dbReference type="PROSITE-ProRule" id="PRU00221"/>
    </source>
</evidence>
<dbReference type="EMBL" id="PJKN01000003">
    <property type="protein sequence ID" value="PNC56321.1"/>
    <property type="molecule type" value="Genomic_DNA"/>
</dbReference>